<evidence type="ECO:0000313" key="2">
    <source>
        <dbReference type="Proteomes" id="UP000886885"/>
    </source>
</evidence>
<organism evidence="1 2">
    <name type="scientific">Populus tomentosa</name>
    <name type="common">Chinese white poplar</name>
    <dbReference type="NCBI Taxonomy" id="118781"/>
    <lineage>
        <taxon>Eukaryota</taxon>
        <taxon>Viridiplantae</taxon>
        <taxon>Streptophyta</taxon>
        <taxon>Embryophyta</taxon>
        <taxon>Tracheophyta</taxon>
        <taxon>Spermatophyta</taxon>
        <taxon>Magnoliopsida</taxon>
        <taxon>eudicotyledons</taxon>
        <taxon>Gunneridae</taxon>
        <taxon>Pentapetalae</taxon>
        <taxon>rosids</taxon>
        <taxon>fabids</taxon>
        <taxon>Malpighiales</taxon>
        <taxon>Salicaceae</taxon>
        <taxon>Saliceae</taxon>
        <taxon>Populus</taxon>
    </lineage>
</organism>
<sequence length="123" mass="13719">MALDRTTLSHVLKIPNENLGKPGPIRKVYQNVDKLIFVVKVCPGGAHSFYFAQFNSLLKQWLLLLFLLVGSKNVYAALTVEFVDPGQLLPFFLVDPISFKKWISWSQATTITHAISDGKGKGD</sequence>
<proteinExistence type="predicted"/>
<dbReference type="Proteomes" id="UP000886885">
    <property type="component" value="Chromosome 11A"/>
</dbReference>
<reference evidence="1" key="1">
    <citation type="journal article" date="2020" name="bioRxiv">
        <title>Hybrid origin of Populus tomentosa Carr. identified through genome sequencing and phylogenomic analysis.</title>
        <authorList>
            <person name="An X."/>
            <person name="Gao K."/>
            <person name="Chen Z."/>
            <person name="Li J."/>
            <person name="Yang X."/>
            <person name="Yang X."/>
            <person name="Zhou J."/>
            <person name="Guo T."/>
            <person name="Zhao T."/>
            <person name="Huang S."/>
            <person name="Miao D."/>
            <person name="Khan W.U."/>
            <person name="Rao P."/>
            <person name="Ye M."/>
            <person name="Lei B."/>
            <person name="Liao W."/>
            <person name="Wang J."/>
            <person name="Ji L."/>
            <person name="Li Y."/>
            <person name="Guo B."/>
            <person name="Mustafa N.S."/>
            <person name="Li S."/>
            <person name="Yun Q."/>
            <person name="Keller S.R."/>
            <person name="Mao J."/>
            <person name="Zhang R."/>
            <person name="Strauss S.H."/>
        </authorList>
    </citation>
    <scope>NUCLEOTIDE SEQUENCE</scope>
    <source>
        <strain evidence="1">GM15</strain>
        <tissue evidence="1">Leaf</tissue>
    </source>
</reference>
<protein>
    <submittedName>
        <fullName evidence="1">Uncharacterized protein</fullName>
    </submittedName>
</protein>
<name>A0A8X7YWL5_POPTO</name>
<gene>
    <name evidence="1" type="ORF">POTOM_039306</name>
</gene>
<comment type="caution">
    <text evidence="1">The sequence shown here is derived from an EMBL/GenBank/DDBJ whole genome shotgun (WGS) entry which is preliminary data.</text>
</comment>
<dbReference type="EMBL" id="JAAWWB010000021">
    <property type="protein sequence ID" value="KAG6755898.1"/>
    <property type="molecule type" value="Genomic_DNA"/>
</dbReference>
<evidence type="ECO:0000313" key="1">
    <source>
        <dbReference type="EMBL" id="KAG6755898.1"/>
    </source>
</evidence>
<keyword evidence="2" id="KW-1185">Reference proteome</keyword>
<accession>A0A8X7YWL5</accession>
<dbReference type="AlphaFoldDB" id="A0A8X7YWL5"/>